<dbReference type="PANTHER" id="PTHR43019:SF23">
    <property type="entry name" value="PROTEASE DO-LIKE 5, CHLOROPLASTIC"/>
    <property type="match status" value="1"/>
</dbReference>
<dbReference type="Gene3D" id="2.40.10.10">
    <property type="entry name" value="Trypsin-like serine proteases"/>
    <property type="match status" value="2"/>
</dbReference>
<dbReference type="SUPFAM" id="SSF50494">
    <property type="entry name" value="Trypsin-like serine proteases"/>
    <property type="match status" value="1"/>
</dbReference>
<dbReference type="InterPro" id="IPR001940">
    <property type="entry name" value="Peptidase_S1C"/>
</dbReference>
<feature type="chain" id="PRO_5046492162" description="Zinc-ribbon domain-containing protein" evidence="2">
    <location>
        <begin position="33"/>
        <end position="497"/>
    </location>
</feature>
<keyword evidence="2" id="KW-0732">Signal</keyword>
<feature type="transmembrane region" description="Helical" evidence="1">
    <location>
        <begin position="381"/>
        <end position="404"/>
    </location>
</feature>
<evidence type="ECO:0000313" key="5">
    <source>
        <dbReference type="Proteomes" id="UP001499979"/>
    </source>
</evidence>
<keyword evidence="1" id="KW-0812">Transmembrane</keyword>
<dbReference type="InterPro" id="IPR009003">
    <property type="entry name" value="Peptidase_S1_PA"/>
</dbReference>
<keyword evidence="1" id="KW-1133">Transmembrane helix</keyword>
<keyword evidence="5" id="KW-1185">Reference proteome</keyword>
<dbReference type="Pfam" id="PF13365">
    <property type="entry name" value="Trypsin_2"/>
    <property type="match status" value="1"/>
</dbReference>
<dbReference type="EMBL" id="BAAAJE010000010">
    <property type="protein sequence ID" value="GAA1143513.1"/>
    <property type="molecule type" value="Genomic_DNA"/>
</dbReference>
<dbReference type="InterPro" id="IPR026870">
    <property type="entry name" value="Zinc_ribbon_dom"/>
</dbReference>
<sequence>MSMTNRARRAAAALAAGALAVLLPVSGTAAWAAGESPSPAPEVTPLERVNALVQPSVVFLLQTWDGRVYDTFNKQYLNNGDPFELQFQCTGFVVNPDGYIATAGHCVDFKEVRSSFVETAAQWALDNGYYSSTSLTLDDIIGFGDYRIDSSERKNAADLDIQVGWGASVSGIDTSEVKRARVIDFNGQDKGDVALLKVEDTGLNALPIATDEVEVGTDVVSIGYPASVDSVTDPNLTPSFKDGSISSVKTVQGGVLPVYEISAAVSGGMSGGPSVNLDGEVIGVNSFGILGEPQAFNFLRPSSQLSELMAGAGVDNELSDTTQAYRDGLEAYWSGDKATAVEKLGTVTDEQPTNKLAADFLGKAKDLPDPPPPADDSGLPVLPIAIGAGALVLVGGGLVAVLLLRRRTPAAAVPPAPAPAAPVAPVVPPAPPAAAAGPEPVASTAAVGFTSTTAPTPTTGPTATATAPRHEPHFCGSCGAAVDAGTKFCSNCGNPLA</sequence>
<evidence type="ECO:0000256" key="1">
    <source>
        <dbReference type="SAM" id="Phobius"/>
    </source>
</evidence>
<gene>
    <name evidence="4" type="ORF">GCM10009606_23660</name>
</gene>
<name>A0ABP4F1I0_9ACTN</name>
<dbReference type="PRINTS" id="PR00834">
    <property type="entry name" value="PROTEASES2C"/>
</dbReference>
<proteinExistence type="predicted"/>
<organism evidence="4 5">
    <name type="scientific">Nocardioides aquiterrae</name>
    <dbReference type="NCBI Taxonomy" id="203799"/>
    <lineage>
        <taxon>Bacteria</taxon>
        <taxon>Bacillati</taxon>
        <taxon>Actinomycetota</taxon>
        <taxon>Actinomycetes</taxon>
        <taxon>Propionibacteriales</taxon>
        <taxon>Nocardioidaceae</taxon>
        <taxon>Nocardioides</taxon>
    </lineage>
</organism>
<dbReference type="InterPro" id="IPR043504">
    <property type="entry name" value="Peptidase_S1_PA_chymotrypsin"/>
</dbReference>
<evidence type="ECO:0000259" key="3">
    <source>
        <dbReference type="Pfam" id="PF13240"/>
    </source>
</evidence>
<reference evidence="5" key="1">
    <citation type="journal article" date="2019" name="Int. J. Syst. Evol. Microbiol.">
        <title>The Global Catalogue of Microorganisms (GCM) 10K type strain sequencing project: providing services to taxonomists for standard genome sequencing and annotation.</title>
        <authorList>
            <consortium name="The Broad Institute Genomics Platform"/>
            <consortium name="The Broad Institute Genome Sequencing Center for Infectious Disease"/>
            <person name="Wu L."/>
            <person name="Ma J."/>
        </authorList>
    </citation>
    <scope>NUCLEOTIDE SEQUENCE [LARGE SCALE GENOMIC DNA]</scope>
    <source>
        <strain evidence="5">JCM 11813</strain>
    </source>
</reference>
<keyword evidence="1" id="KW-0472">Membrane</keyword>
<evidence type="ECO:0000256" key="2">
    <source>
        <dbReference type="SAM" id="SignalP"/>
    </source>
</evidence>
<feature type="domain" description="Zinc-ribbon" evidence="3">
    <location>
        <begin position="474"/>
        <end position="496"/>
    </location>
</feature>
<dbReference type="Pfam" id="PF13240">
    <property type="entry name" value="Zn_Ribbon_1"/>
    <property type="match status" value="1"/>
</dbReference>
<dbReference type="PANTHER" id="PTHR43019">
    <property type="entry name" value="SERINE ENDOPROTEASE DEGS"/>
    <property type="match status" value="1"/>
</dbReference>
<comment type="caution">
    <text evidence="4">The sequence shown here is derived from an EMBL/GenBank/DDBJ whole genome shotgun (WGS) entry which is preliminary data.</text>
</comment>
<accession>A0ABP4F1I0</accession>
<protein>
    <recommendedName>
        <fullName evidence="3">Zinc-ribbon domain-containing protein</fullName>
    </recommendedName>
</protein>
<evidence type="ECO:0000313" key="4">
    <source>
        <dbReference type="EMBL" id="GAA1143513.1"/>
    </source>
</evidence>
<dbReference type="RefSeq" id="WP_343907742.1">
    <property type="nucleotide sequence ID" value="NZ_BAAAJE010000010.1"/>
</dbReference>
<dbReference type="Proteomes" id="UP001499979">
    <property type="component" value="Unassembled WGS sequence"/>
</dbReference>
<feature type="signal peptide" evidence="2">
    <location>
        <begin position="1"/>
        <end position="32"/>
    </location>
</feature>